<evidence type="ECO:0000256" key="5">
    <source>
        <dbReference type="ARBA" id="ARBA00022989"/>
    </source>
</evidence>
<dbReference type="Gene3D" id="2.40.30.170">
    <property type="match status" value="1"/>
</dbReference>
<keyword evidence="10" id="KW-1185">Reference proteome</keyword>
<evidence type="ECO:0000256" key="3">
    <source>
        <dbReference type="ARBA" id="ARBA00022448"/>
    </source>
</evidence>
<keyword evidence="5" id="KW-1133">Transmembrane helix</keyword>
<dbReference type="InterPro" id="IPR006144">
    <property type="entry name" value="Secretion_HlyD_CS"/>
</dbReference>
<keyword evidence="7" id="KW-0175">Coiled coil</keyword>
<dbReference type="PANTHER" id="PTHR30386:SF26">
    <property type="entry name" value="TRANSPORT PROTEIN COMB"/>
    <property type="match status" value="1"/>
</dbReference>
<keyword evidence="4" id="KW-0812">Transmembrane</keyword>
<evidence type="ECO:0000256" key="2">
    <source>
        <dbReference type="ARBA" id="ARBA00009477"/>
    </source>
</evidence>
<protein>
    <submittedName>
        <fullName evidence="9">HlyD family efflux transporter periplasmic adaptor subunit</fullName>
    </submittedName>
</protein>
<dbReference type="AlphaFoldDB" id="A0A558HLH9"/>
<dbReference type="STRING" id="553385.GCA_000591415_02818"/>
<evidence type="ECO:0000313" key="10">
    <source>
        <dbReference type="Proteomes" id="UP000319941"/>
    </source>
</evidence>
<reference evidence="9 10" key="1">
    <citation type="submission" date="2019-07" db="EMBL/GenBank/DDBJ databases">
        <title>Diversity of Bacteria from Kongsfjorden, Arctic.</title>
        <authorList>
            <person name="Yu Y."/>
        </authorList>
    </citation>
    <scope>NUCLEOTIDE SEQUENCE [LARGE SCALE GENOMIC DNA]</scope>
    <source>
        <strain evidence="9 10">SM1923</strain>
    </source>
</reference>
<dbReference type="PANTHER" id="PTHR30386">
    <property type="entry name" value="MEMBRANE FUSION SUBUNIT OF EMRAB-TOLC MULTIDRUG EFFLUX PUMP"/>
    <property type="match status" value="1"/>
</dbReference>
<dbReference type="OrthoDB" id="9775513at2"/>
<dbReference type="InterPro" id="IPR050739">
    <property type="entry name" value="MFP"/>
</dbReference>
<evidence type="ECO:0000256" key="6">
    <source>
        <dbReference type="ARBA" id="ARBA00023136"/>
    </source>
</evidence>
<dbReference type="InterPro" id="IPR058982">
    <property type="entry name" value="Beta-barrel_AprE"/>
</dbReference>
<dbReference type="Gene3D" id="2.40.50.100">
    <property type="match status" value="1"/>
</dbReference>
<dbReference type="GO" id="GO:0016020">
    <property type="term" value="C:membrane"/>
    <property type="evidence" value="ECO:0007669"/>
    <property type="project" value="UniProtKB-SubCell"/>
</dbReference>
<dbReference type="PROSITE" id="PS00543">
    <property type="entry name" value="HLYD_FAMILY"/>
    <property type="match status" value="1"/>
</dbReference>
<dbReference type="GO" id="GO:0009306">
    <property type="term" value="P:protein secretion"/>
    <property type="evidence" value="ECO:0007669"/>
    <property type="project" value="InterPro"/>
</dbReference>
<comment type="subcellular location">
    <subcellularLocation>
        <location evidence="1">Membrane</location>
        <topology evidence="1">Single-pass membrane protein</topology>
    </subcellularLocation>
</comment>
<proteinExistence type="inferred from homology"/>
<comment type="caution">
    <text evidence="9">The sequence shown here is derived from an EMBL/GenBank/DDBJ whole genome shotgun (WGS) entry which is preliminary data.</text>
</comment>
<dbReference type="RefSeq" id="WP_024952707.1">
    <property type="nucleotide sequence ID" value="NZ_CAWOWR010000116.1"/>
</dbReference>
<feature type="coiled-coil region" evidence="7">
    <location>
        <begin position="194"/>
        <end position="236"/>
    </location>
</feature>
<evidence type="ECO:0000313" key="9">
    <source>
        <dbReference type="EMBL" id="TVU69983.1"/>
    </source>
</evidence>
<accession>A0A558HLH9</accession>
<gene>
    <name evidence="9" type="ORF">FQP86_09180</name>
</gene>
<dbReference type="Proteomes" id="UP000319941">
    <property type="component" value="Unassembled WGS sequence"/>
</dbReference>
<feature type="domain" description="AprE-like beta-barrel" evidence="8">
    <location>
        <begin position="285"/>
        <end position="377"/>
    </location>
</feature>
<keyword evidence="6" id="KW-0472">Membrane</keyword>
<dbReference type="PRINTS" id="PR01490">
    <property type="entry name" value="RTXTOXIND"/>
</dbReference>
<organism evidence="9 10">
    <name type="scientific">Cobetia crustatorum</name>
    <dbReference type="NCBI Taxonomy" id="553385"/>
    <lineage>
        <taxon>Bacteria</taxon>
        <taxon>Pseudomonadati</taxon>
        <taxon>Pseudomonadota</taxon>
        <taxon>Gammaproteobacteria</taxon>
        <taxon>Oceanospirillales</taxon>
        <taxon>Halomonadaceae</taxon>
        <taxon>Cobetia</taxon>
    </lineage>
</organism>
<keyword evidence="3" id="KW-0813">Transport</keyword>
<evidence type="ECO:0000256" key="4">
    <source>
        <dbReference type="ARBA" id="ARBA00022692"/>
    </source>
</evidence>
<dbReference type="Pfam" id="PF26002">
    <property type="entry name" value="Beta-barrel_AprE"/>
    <property type="match status" value="1"/>
</dbReference>
<dbReference type="EMBL" id="VNFH01000006">
    <property type="protein sequence ID" value="TVU69983.1"/>
    <property type="molecule type" value="Genomic_DNA"/>
</dbReference>
<sequence>MSQRFDPEQLKRELGTPDQRLESHWSRPLLWASLLVIALFVGWASWAEVNEVARGEAKVIPSSRQQTIQSLEGGILDEIRVNEGEIVEAGQMLALIDETRFRSAYMESLSQAQALRATIGRLEAEVLDKSNIEFSEQVRENTALTTTERELFTARRKRRDSALDAVSKEINAAQRQLAVIRPLVKRRAVGEMEMLKLDREIAELKGRQAEIRNTYLQDAYAELADKKSELAALEETTVQRRDQLDRTRLLSPVRGIVNNISITTRGGVIPPGEEIMQITPLEDTLVFETRIRPQDVAFIAPDMPATIRISAYDYAVYGTLKGKVERISSDTLEEETPRGEESYYRVLVSSNTSTLEHNGETLPIKPGMIATVDIETGERSVLSYLLRPFTRLELR</sequence>
<comment type="similarity">
    <text evidence="2">Belongs to the membrane fusion protein (MFP) (TC 8.A.1) family.</text>
</comment>
<evidence type="ECO:0000256" key="1">
    <source>
        <dbReference type="ARBA" id="ARBA00004167"/>
    </source>
</evidence>
<evidence type="ECO:0000259" key="8">
    <source>
        <dbReference type="Pfam" id="PF26002"/>
    </source>
</evidence>
<evidence type="ECO:0000256" key="7">
    <source>
        <dbReference type="SAM" id="Coils"/>
    </source>
</evidence>
<name>A0A558HLH9_9GAMM</name>
<dbReference type="SUPFAM" id="SSF111369">
    <property type="entry name" value="HlyD-like secretion proteins"/>
    <property type="match status" value="1"/>
</dbReference>